<reference evidence="1" key="1">
    <citation type="submission" date="2014-12" db="EMBL/GenBank/DDBJ databases">
        <title>Insight into the proteome of Arion vulgaris.</title>
        <authorList>
            <person name="Aradska J."/>
            <person name="Bulat T."/>
            <person name="Smidak R."/>
            <person name="Sarate P."/>
            <person name="Gangsoo J."/>
            <person name="Sialana F."/>
            <person name="Bilban M."/>
            <person name="Lubec G."/>
        </authorList>
    </citation>
    <scope>NUCLEOTIDE SEQUENCE</scope>
    <source>
        <tissue evidence="1">Skin</tissue>
    </source>
</reference>
<gene>
    <name evidence="1" type="primary">ORF212695</name>
</gene>
<protein>
    <submittedName>
        <fullName evidence="1">Uncharacterized protein</fullName>
    </submittedName>
</protein>
<dbReference type="EMBL" id="HACG01049742">
    <property type="protein sequence ID" value="CEK96607.1"/>
    <property type="molecule type" value="Transcribed_RNA"/>
</dbReference>
<name>A0A0B7BUL3_9EUPU</name>
<proteinExistence type="predicted"/>
<sequence>MYNLPLYETELCKDIVKVVVSACTSRHVVVLHYSKPDFYTKVMHVSTSSCFIQVFDASC</sequence>
<organism evidence="1">
    <name type="scientific">Arion vulgaris</name>
    <dbReference type="NCBI Taxonomy" id="1028688"/>
    <lineage>
        <taxon>Eukaryota</taxon>
        <taxon>Metazoa</taxon>
        <taxon>Spiralia</taxon>
        <taxon>Lophotrochozoa</taxon>
        <taxon>Mollusca</taxon>
        <taxon>Gastropoda</taxon>
        <taxon>Heterobranchia</taxon>
        <taxon>Euthyneura</taxon>
        <taxon>Panpulmonata</taxon>
        <taxon>Eupulmonata</taxon>
        <taxon>Stylommatophora</taxon>
        <taxon>Helicina</taxon>
        <taxon>Arionoidea</taxon>
        <taxon>Arionidae</taxon>
        <taxon>Arion</taxon>
    </lineage>
</organism>
<accession>A0A0B7BUL3</accession>
<evidence type="ECO:0000313" key="1">
    <source>
        <dbReference type="EMBL" id="CEK96607.1"/>
    </source>
</evidence>
<dbReference type="AlphaFoldDB" id="A0A0B7BUL3"/>